<dbReference type="Pfam" id="PF13085">
    <property type="entry name" value="Fer2_3"/>
    <property type="match status" value="1"/>
</dbReference>
<comment type="cofactor">
    <cofactor evidence="3">
        <name>[2Fe-2S] cluster</name>
        <dbReference type="ChEBI" id="CHEBI:190135"/>
    </cofactor>
</comment>
<dbReference type="GO" id="GO:0051536">
    <property type="term" value="F:iron-sulfur cluster binding"/>
    <property type="evidence" value="ECO:0007669"/>
    <property type="project" value="InterPro"/>
</dbReference>
<dbReference type="AlphaFoldDB" id="A0A7C2P0V3"/>
<proteinExistence type="inferred from homology"/>
<dbReference type="EMBL" id="DSOL01000060">
    <property type="protein sequence ID" value="HEN27471.1"/>
    <property type="molecule type" value="Genomic_DNA"/>
</dbReference>
<gene>
    <name evidence="5" type="ORF">ENQ77_02160</name>
</gene>
<organism evidence="5">
    <name type="scientific">candidate division WOR-3 bacterium</name>
    <dbReference type="NCBI Taxonomy" id="2052148"/>
    <lineage>
        <taxon>Bacteria</taxon>
        <taxon>Bacteria division WOR-3</taxon>
    </lineage>
</organism>
<comment type="cofactor">
    <cofactor evidence="1">
        <name>[3Fe-4S] cluster</name>
        <dbReference type="ChEBI" id="CHEBI:21137"/>
    </cofactor>
</comment>
<evidence type="ECO:0000313" key="5">
    <source>
        <dbReference type="EMBL" id="HEN27471.1"/>
    </source>
</evidence>
<comment type="caution">
    <text evidence="5">The sequence shown here is derived from an EMBL/GenBank/DDBJ whole genome shotgun (WGS) entry which is preliminary data.</text>
</comment>
<accession>A0A7C2P0V3</accession>
<name>A0A7C2P0V3_UNCW3</name>
<protein>
    <recommendedName>
        <fullName evidence="4">Succinate dehydogenase/fumarate reductase N-terminal domain-containing protein</fullName>
    </recommendedName>
</protein>
<dbReference type="InterPro" id="IPR036010">
    <property type="entry name" value="2Fe-2S_ferredoxin-like_sf"/>
</dbReference>
<feature type="domain" description="Succinate dehydogenase/fumarate reductase N-terminal" evidence="4">
    <location>
        <begin position="7"/>
        <end position="80"/>
    </location>
</feature>
<evidence type="ECO:0000259" key="4">
    <source>
        <dbReference type="Pfam" id="PF13085"/>
    </source>
</evidence>
<sequence length="81" mass="9695">MSERKVTIKIFRFNPDIDYARRYENYELPWREGLLLIQALQYIRDNLDNSFAFRDYCCGYAWCMSCLMMVNGKGSQACLKF</sequence>
<dbReference type="Gene3D" id="3.10.20.30">
    <property type="match status" value="1"/>
</dbReference>
<dbReference type="InterPro" id="IPR012675">
    <property type="entry name" value="Beta-grasp_dom_sf"/>
</dbReference>
<evidence type="ECO:0000256" key="1">
    <source>
        <dbReference type="ARBA" id="ARBA00001927"/>
    </source>
</evidence>
<comment type="similarity">
    <text evidence="2">Belongs to the succinate dehydrogenase/fumarate reductase iron-sulfur protein family.</text>
</comment>
<evidence type="ECO:0000256" key="2">
    <source>
        <dbReference type="ARBA" id="ARBA00009433"/>
    </source>
</evidence>
<dbReference type="InterPro" id="IPR025192">
    <property type="entry name" value="Succ_DH/fum_Rdtase_N"/>
</dbReference>
<reference evidence="5" key="1">
    <citation type="journal article" date="2020" name="mSystems">
        <title>Genome- and Community-Level Interaction Insights into Carbon Utilization and Element Cycling Functions of Hydrothermarchaeota in Hydrothermal Sediment.</title>
        <authorList>
            <person name="Zhou Z."/>
            <person name="Liu Y."/>
            <person name="Xu W."/>
            <person name="Pan J."/>
            <person name="Luo Z.H."/>
            <person name="Li M."/>
        </authorList>
    </citation>
    <scope>NUCLEOTIDE SEQUENCE [LARGE SCALE GENOMIC DNA]</scope>
    <source>
        <strain evidence="5">SpSt-34</strain>
    </source>
</reference>
<dbReference type="SUPFAM" id="SSF54292">
    <property type="entry name" value="2Fe-2S ferredoxin-like"/>
    <property type="match status" value="1"/>
</dbReference>
<dbReference type="GO" id="GO:0009055">
    <property type="term" value="F:electron transfer activity"/>
    <property type="evidence" value="ECO:0007669"/>
    <property type="project" value="InterPro"/>
</dbReference>
<evidence type="ECO:0000256" key="3">
    <source>
        <dbReference type="ARBA" id="ARBA00034078"/>
    </source>
</evidence>